<dbReference type="EMBL" id="KB822723">
    <property type="protein sequence ID" value="ETN38050.1"/>
    <property type="molecule type" value="Genomic_DNA"/>
</dbReference>
<sequence>MAPHRVDVEADGLKVKIAIDRGGTFTDCLGIVEGREDVVVKLLSQDPANYADAPIEGIRRILEQVTGKSLPRNEPLNIHDFSEFNVRMGTTVATNALLERKGEKIALLITKGFKDGLIIGDQTRPKLFDLNIQRPGVLFEEVVEVDERVTNEDYKQNPFPEPEKLAAALESDPKLVRGISGDVMRILDKLDESKTRYDLQRLYDSGYRSIAVVLAHSYTFQEHELAIERIAKEIGFTQISLSSQLLPMIKLTSRGASATVDAYLTPIIKQYIESFRSGFKGRLTSDDTRCEFMQSDGGLVNFEKFTGLRAILSGPAGGVVGFARTSFDDQEKTPVIGFDMGGTSTDVSRYDGAFQHTFENTTAGITVMAPQLDINTVAAGGGSILFWRHGLFVVGPDSAGAHPGPACYRKGGPLTVTDANLFLGRLLPEYFPKIFGPSENEPLDVEITRQKFLALTEQINQETGQSKTAEEVALGFLDVANESMAKPIRQITQARGFETSAHNLACFGGAGGQHACAIASSLYIQTVVIHRYSSILSAYGMALADVVHETQQPASSVLDDASMAELRSRTETLKDKVRKELVDDGIAEASIAYEVYLNLRYEGTDNYLMILEPENGDFKKAFIEDHHREFTFTFSERKILVEDIRVRGVGKSLAMPPETPHDALRSLKFFPVNADQQDNSTSIYFGSTGRVTAPVFFLKKLQPGATIAGPCVILDNTQTIVVEPESTAKILPRHVVLDVPTSRTVSASSTEVVDPIRLSIFGHRFMSVAEQMGRMFQKTSVSTNIKERLDFSCALFSPDGRLVANAPHVPVHLGSMEYAVRYQHQRYAGDLKPGDHILTNHPLAGGTHLPDITIITPVWSEDGAQIIFYVASRGHHAEIGGTRPGSMPSDSKMLYEEGAMTMGFKIVSEGNFNEGLVRNFLCTEPAQYPACSATRTYNDNVSDLQAAIAANQKGAQLIKTLIDEYTLPVVHFYMAAIKTNAEVSVRDFLKKTAVATENKPLRFSDFMDDGTEIRLEIRIDGASGNAEFDFTGTGRETFNCLNAPKAIAHSAIIYCLRALINVDIPLNQGCLEPINVIIPEGTVLNPSGHAAVCAGNPITSQRITDVILGAFGACAASQGDCNIISFGMGGKDSQGNEAKGWGVGETISGGSGAGPHWHGTSGTHVHMTNTRITDCEVYEIRYPIILRQFSIRKGSGGKGKFRGGDGTIREIEFRMPLSASMLSERRVYRPYGMQGGEPGDAGLNLYIKKERDGTERTINIGGKMELAMQAGERIVIHSPGGGGWGSYEGEADESIGRDNKPMTPAAFQPRGSVFDWTATAQAAQ</sequence>
<evidence type="ECO:0000313" key="7">
    <source>
        <dbReference type="Proteomes" id="UP000030752"/>
    </source>
</evidence>
<dbReference type="GeneID" id="19975012"/>
<dbReference type="GO" id="GO:0017168">
    <property type="term" value="F:5-oxoprolinase (ATP-hydrolyzing) activity"/>
    <property type="evidence" value="ECO:0007669"/>
    <property type="project" value="TreeGrafter"/>
</dbReference>
<dbReference type="InterPro" id="IPR008040">
    <property type="entry name" value="Hydant_A_N"/>
</dbReference>
<dbReference type="InterPro" id="IPR045079">
    <property type="entry name" value="Oxoprolinase-like"/>
</dbReference>
<dbReference type="InterPro" id="IPR002821">
    <property type="entry name" value="Hydantoinase_A"/>
</dbReference>
<dbReference type="Pfam" id="PF19278">
    <property type="entry name" value="Hydant_A_C"/>
    <property type="match status" value="1"/>
</dbReference>
<dbReference type="RefSeq" id="XP_008720219.1">
    <property type="nucleotide sequence ID" value="XM_008721997.1"/>
</dbReference>
<evidence type="ECO:0008006" key="8">
    <source>
        <dbReference type="Google" id="ProtNLM"/>
    </source>
</evidence>
<dbReference type="GO" id="GO:0005829">
    <property type="term" value="C:cytosol"/>
    <property type="evidence" value="ECO:0007669"/>
    <property type="project" value="TreeGrafter"/>
</dbReference>
<evidence type="ECO:0000259" key="4">
    <source>
        <dbReference type="Pfam" id="PF05378"/>
    </source>
</evidence>
<organism evidence="6 7">
    <name type="scientific">Cyphellophora europaea (strain CBS 101466)</name>
    <name type="common">Phialophora europaea</name>
    <dbReference type="NCBI Taxonomy" id="1220924"/>
    <lineage>
        <taxon>Eukaryota</taxon>
        <taxon>Fungi</taxon>
        <taxon>Dikarya</taxon>
        <taxon>Ascomycota</taxon>
        <taxon>Pezizomycotina</taxon>
        <taxon>Eurotiomycetes</taxon>
        <taxon>Chaetothyriomycetidae</taxon>
        <taxon>Chaetothyriales</taxon>
        <taxon>Cyphellophoraceae</taxon>
        <taxon>Cyphellophora</taxon>
    </lineage>
</organism>
<name>W2RNZ9_CYPE1</name>
<proteinExistence type="inferred from homology"/>
<evidence type="ECO:0000259" key="5">
    <source>
        <dbReference type="Pfam" id="PF19278"/>
    </source>
</evidence>
<dbReference type="eggNOG" id="KOG1939">
    <property type="taxonomic scope" value="Eukaryota"/>
</dbReference>
<evidence type="ECO:0000259" key="2">
    <source>
        <dbReference type="Pfam" id="PF01968"/>
    </source>
</evidence>
<accession>W2RNZ9</accession>
<dbReference type="Proteomes" id="UP000030752">
    <property type="component" value="Unassembled WGS sequence"/>
</dbReference>
<dbReference type="STRING" id="1220924.W2RNZ9"/>
<protein>
    <recommendedName>
        <fullName evidence="8">5-oxoprolinase</fullName>
    </recommendedName>
</protein>
<dbReference type="Pfam" id="PF05378">
    <property type="entry name" value="Hydant_A_N"/>
    <property type="match status" value="1"/>
</dbReference>
<dbReference type="VEuPathDB" id="FungiDB:HMPREF1541_07673"/>
<dbReference type="InterPro" id="IPR003692">
    <property type="entry name" value="Hydantoinase_B"/>
</dbReference>
<dbReference type="HOGENOM" id="CLU_002157_0_1_1"/>
<feature type="domain" description="Hydantoinase B/oxoprolinase" evidence="3">
    <location>
        <begin position="754"/>
        <end position="1286"/>
    </location>
</feature>
<comment type="similarity">
    <text evidence="1">Belongs to the oxoprolinase family.</text>
</comment>
<gene>
    <name evidence="6" type="ORF">HMPREF1541_07673</name>
</gene>
<feature type="domain" description="Hydantoinase/oxoprolinase N-terminal" evidence="4">
    <location>
        <begin position="16"/>
        <end position="235"/>
    </location>
</feature>
<feature type="domain" description="Acetophenone carboxylase-like C-terminal" evidence="5">
    <location>
        <begin position="562"/>
        <end position="728"/>
    </location>
</feature>
<dbReference type="OrthoDB" id="3643at2759"/>
<dbReference type="Pfam" id="PF01968">
    <property type="entry name" value="Hydantoinase_A"/>
    <property type="match status" value="1"/>
</dbReference>
<dbReference type="PANTHER" id="PTHR11365">
    <property type="entry name" value="5-OXOPROLINASE RELATED"/>
    <property type="match status" value="1"/>
</dbReference>
<dbReference type="InterPro" id="IPR049517">
    <property type="entry name" value="ACX-like_C"/>
</dbReference>
<keyword evidence="7" id="KW-1185">Reference proteome</keyword>
<evidence type="ECO:0000256" key="1">
    <source>
        <dbReference type="ARBA" id="ARBA00010403"/>
    </source>
</evidence>
<evidence type="ECO:0000259" key="3">
    <source>
        <dbReference type="Pfam" id="PF02538"/>
    </source>
</evidence>
<dbReference type="GO" id="GO:0006749">
    <property type="term" value="P:glutathione metabolic process"/>
    <property type="evidence" value="ECO:0007669"/>
    <property type="project" value="TreeGrafter"/>
</dbReference>
<dbReference type="PANTHER" id="PTHR11365:SF26">
    <property type="entry name" value="5-OXOPROLINASE"/>
    <property type="match status" value="1"/>
</dbReference>
<reference evidence="6 7" key="1">
    <citation type="submission" date="2013-03" db="EMBL/GenBank/DDBJ databases">
        <title>The Genome Sequence of Phialophora europaea CBS 101466.</title>
        <authorList>
            <consortium name="The Broad Institute Genomics Platform"/>
            <person name="Cuomo C."/>
            <person name="de Hoog S."/>
            <person name="Gorbushina A."/>
            <person name="Walker B."/>
            <person name="Young S.K."/>
            <person name="Zeng Q."/>
            <person name="Gargeya S."/>
            <person name="Fitzgerald M."/>
            <person name="Haas B."/>
            <person name="Abouelleil A."/>
            <person name="Allen A.W."/>
            <person name="Alvarado L."/>
            <person name="Arachchi H.M."/>
            <person name="Berlin A.M."/>
            <person name="Chapman S.B."/>
            <person name="Gainer-Dewar J."/>
            <person name="Goldberg J."/>
            <person name="Griggs A."/>
            <person name="Gujja S."/>
            <person name="Hansen M."/>
            <person name="Howarth C."/>
            <person name="Imamovic A."/>
            <person name="Ireland A."/>
            <person name="Larimer J."/>
            <person name="McCowan C."/>
            <person name="Murphy C."/>
            <person name="Pearson M."/>
            <person name="Poon T.W."/>
            <person name="Priest M."/>
            <person name="Roberts A."/>
            <person name="Saif S."/>
            <person name="Shea T."/>
            <person name="Sisk P."/>
            <person name="Sykes S."/>
            <person name="Wortman J."/>
            <person name="Nusbaum C."/>
            <person name="Birren B."/>
        </authorList>
    </citation>
    <scope>NUCLEOTIDE SEQUENCE [LARGE SCALE GENOMIC DNA]</scope>
    <source>
        <strain evidence="6 7">CBS 101466</strain>
    </source>
</reference>
<dbReference type="Pfam" id="PF02538">
    <property type="entry name" value="Hydantoinase_B"/>
    <property type="match status" value="1"/>
</dbReference>
<feature type="domain" description="Hydantoinase A/oxoprolinase" evidence="2">
    <location>
        <begin position="254"/>
        <end position="549"/>
    </location>
</feature>
<dbReference type="InParanoid" id="W2RNZ9"/>
<evidence type="ECO:0000313" key="6">
    <source>
        <dbReference type="EMBL" id="ETN38050.1"/>
    </source>
</evidence>